<evidence type="ECO:0000256" key="3">
    <source>
        <dbReference type="ARBA" id="ARBA00023004"/>
    </source>
</evidence>
<keyword evidence="9" id="KW-1185">Reference proteome</keyword>
<dbReference type="RefSeq" id="WP_068606932.1">
    <property type="nucleotide sequence ID" value="NZ_LZDH01000012.1"/>
</dbReference>
<dbReference type="Gene3D" id="1.10.760.10">
    <property type="entry name" value="Cytochrome c-like domain"/>
    <property type="match status" value="2"/>
</dbReference>
<evidence type="ECO:0000256" key="5">
    <source>
        <dbReference type="SAM" id="MobiDB-lite"/>
    </source>
</evidence>
<dbReference type="GO" id="GO:0009055">
    <property type="term" value="F:electron transfer activity"/>
    <property type="evidence" value="ECO:0007669"/>
    <property type="project" value="InterPro"/>
</dbReference>
<dbReference type="InterPro" id="IPR036909">
    <property type="entry name" value="Cyt_c-like_dom_sf"/>
</dbReference>
<dbReference type="EMBL" id="LZDH01000012">
    <property type="protein sequence ID" value="OBS31634.1"/>
    <property type="molecule type" value="Genomic_DNA"/>
</dbReference>
<proteinExistence type="predicted"/>
<protein>
    <submittedName>
        <fullName evidence="8">Cytochrome C</fullName>
    </submittedName>
</protein>
<evidence type="ECO:0000313" key="8">
    <source>
        <dbReference type="EMBL" id="OBS31634.1"/>
    </source>
</evidence>
<comment type="caution">
    <text evidence="8">The sequence shown here is derived from an EMBL/GenBank/DDBJ whole genome shotgun (WGS) entry which is preliminary data.</text>
</comment>
<keyword evidence="3 4" id="KW-0408">Iron</keyword>
<dbReference type="SUPFAM" id="SSF46626">
    <property type="entry name" value="Cytochrome c"/>
    <property type="match status" value="2"/>
</dbReference>
<reference evidence="8 9" key="1">
    <citation type="submission" date="2016-06" db="EMBL/GenBank/DDBJ databases">
        <title>Genome sequence of Tepidimonas fonticaldi PL17.</title>
        <authorList>
            <person name="Pinnaka A.K."/>
        </authorList>
    </citation>
    <scope>NUCLEOTIDE SEQUENCE [LARGE SCALE GENOMIC DNA]</scope>
    <source>
        <strain evidence="8 9">PL17</strain>
    </source>
</reference>
<feature type="chain" id="PRO_5008343834" evidence="6">
    <location>
        <begin position="29"/>
        <end position="251"/>
    </location>
</feature>
<evidence type="ECO:0000256" key="1">
    <source>
        <dbReference type="ARBA" id="ARBA00022617"/>
    </source>
</evidence>
<dbReference type="InterPro" id="IPR050597">
    <property type="entry name" value="Cytochrome_c_Oxidase_Subunit"/>
</dbReference>
<dbReference type="SMR" id="A0A1A6DXZ5"/>
<feature type="compositionally biased region" description="Low complexity" evidence="5">
    <location>
        <begin position="237"/>
        <end position="251"/>
    </location>
</feature>
<keyword evidence="1 4" id="KW-0349">Heme</keyword>
<feature type="region of interest" description="Disordered" evidence="5">
    <location>
        <begin position="219"/>
        <end position="251"/>
    </location>
</feature>
<evidence type="ECO:0000256" key="6">
    <source>
        <dbReference type="SAM" id="SignalP"/>
    </source>
</evidence>
<evidence type="ECO:0000256" key="2">
    <source>
        <dbReference type="ARBA" id="ARBA00022723"/>
    </source>
</evidence>
<dbReference type="PANTHER" id="PTHR33751">
    <property type="entry name" value="CBB3-TYPE CYTOCHROME C OXIDASE SUBUNIT FIXP"/>
    <property type="match status" value="1"/>
</dbReference>
<evidence type="ECO:0000259" key="7">
    <source>
        <dbReference type="PROSITE" id="PS51007"/>
    </source>
</evidence>
<keyword evidence="6" id="KW-0732">Signal</keyword>
<accession>A0A1A6DXZ5</accession>
<dbReference type="PANTHER" id="PTHR33751:SF11">
    <property type="entry name" value="BLL4483 PROTEIN"/>
    <property type="match status" value="1"/>
</dbReference>
<dbReference type="OrthoDB" id="9773456at2"/>
<feature type="domain" description="Cytochrome c" evidence="7">
    <location>
        <begin position="128"/>
        <end position="218"/>
    </location>
</feature>
<evidence type="ECO:0000313" key="9">
    <source>
        <dbReference type="Proteomes" id="UP000091969"/>
    </source>
</evidence>
<gene>
    <name evidence="8" type="ORF">A9O67_00425</name>
</gene>
<feature type="signal peptide" evidence="6">
    <location>
        <begin position="1"/>
        <end position="28"/>
    </location>
</feature>
<dbReference type="Proteomes" id="UP000091969">
    <property type="component" value="Unassembled WGS sequence"/>
</dbReference>
<dbReference type="GO" id="GO:0046872">
    <property type="term" value="F:metal ion binding"/>
    <property type="evidence" value="ECO:0007669"/>
    <property type="project" value="UniProtKB-KW"/>
</dbReference>
<evidence type="ECO:0000256" key="4">
    <source>
        <dbReference type="PROSITE-ProRule" id="PRU00433"/>
    </source>
</evidence>
<dbReference type="InterPro" id="IPR009056">
    <property type="entry name" value="Cyt_c-like_dom"/>
</dbReference>
<dbReference type="STRING" id="1101373.A9O67_00425"/>
<name>A0A1A6DXZ5_9BURK</name>
<dbReference type="AlphaFoldDB" id="A0A1A6DXZ5"/>
<dbReference type="GO" id="GO:0020037">
    <property type="term" value="F:heme binding"/>
    <property type="evidence" value="ECO:0007669"/>
    <property type="project" value="InterPro"/>
</dbReference>
<sequence length="251" mass="26844">MGTLTAWARAWRRGLAAAGLCLLTTAHAAPPPARPFEDTLAQRLQACTVCHGAEGRAAPDGYYPRIAGKPAGYLYHQLLNFREGRRHYRLMVQMVDPLDDAYLWTIAEHFAGLNLPYPPPTAVRQTPAERARGERLARQGDAALGVPACIQCHGARLTGRQPHVPGLLGLPRDYLTAQVGAWRTGLRRAHAPDCMHTIAERLGPEDVAAVAGWLASQPLPADTRPDTPGGPLPMACGPLRTPATAAAGGGR</sequence>
<keyword evidence="2 4" id="KW-0479">Metal-binding</keyword>
<organism evidence="8 9">
    <name type="scientific">Tepidimonas fonticaldi</name>
    <dbReference type="NCBI Taxonomy" id="1101373"/>
    <lineage>
        <taxon>Bacteria</taxon>
        <taxon>Pseudomonadati</taxon>
        <taxon>Pseudomonadota</taxon>
        <taxon>Betaproteobacteria</taxon>
        <taxon>Burkholderiales</taxon>
        <taxon>Tepidimonas</taxon>
    </lineage>
</organism>
<dbReference type="PROSITE" id="PS51007">
    <property type="entry name" value="CYTC"/>
    <property type="match status" value="1"/>
</dbReference>